<sequence>MAMVWRRGLPIAALIAAAMLVGWIGFGDRGEAASVSAETANSALNTITVGAEGSIKVEPDVAYVTFTVETRGKTAQEAQQANADQFAAVEKTLYETYAMDKKDVQTTSFNVQPEYNYTEKEGQVLKGYVADHTVQVAYRKLEEIGKLLDALSAAGANRMNGVSFGTEKQEQYELEALKQAMENADAKAGVLASSAKRQLGAVLNIVQGDAAEIPSLVRAESAKLSFDAAASAASTSVQGGQIEIRTSVTVQYEMK</sequence>
<dbReference type="PANTHER" id="PTHR34387">
    <property type="entry name" value="SLR1258 PROTEIN"/>
    <property type="match status" value="1"/>
</dbReference>
<dbReference type="Gene3D" id="3.30.110.170">
    <property type="entry name" value="Protein of unknown function (DUF541), domain 1"/>
    <property type="match status" value="1"/>
</dbReference>
<comment type="caution">
    <text evidence="1">The sequence shown here is derived from an EMBL/GenBank/DDBJ whole genome shotgun (WGS) entry which is preliminary data.</text>
</comment>
<dbReference type="AlphaFoldDB" id="A0A841TLB5"/>
<reference evidence="1 2" key="1">
    <citation type="submission" date="2020-08" db="EMBL/GenBank/DDBJ databases">
        <title>Cohnella phylogeny.</title>
        <authorList>
            <person name="Dunlap C."/>
        </authorList>
    </citation>
    <scope>NUCLEOTIDE SEQUENCE [LARGE SCALE GENOMIC DNA]</scope>
    <source>
        <strain evidence="1 2">DSM 103658</strain>
    </source>
</reference>
<dbReference type="InterPro" id="IPR007497">
    <property type="entry name" value="SIMPL/DUF541"/>
</dbReference>
<name>A0A841TLB5_9BACL</name>
<keyword evidence="2" id="KW-1185">Reference proteome</keyword>
<evidence type="ECO:0000313" key="2">
    <source>
        <dbReference type="Proteomes" id="UP000574133"/>
    </source>
</evidence>
<proteinExistence type="predicted"/>
<dbReference type="Proteomes" id="UP000574133">
    <property type="component" value="Unassembled WGS sequence"/>
</dbReference>
<gene>
    <name evidence="1" type="ORF">H4Q31_18795</name>
</gene>
<dbReference type="GO" id="GO:0006974">
    <property type="term" value="P:DNA damage response"/>
    <property type="evidence" value="ECO:0007669"/>
    <property type="project" value="TreeGrafter"/>
</dbReference>
<organism evidence="1 2">
    <name type="scientific">Cohnella lubricantis</name>
    <dbReference type="NCBI Taxonomy" id="2163172"/>
    <lineage>
        <taxon>Bacteria</taxon>
        <taxon>Bacillati</taxon>
        <taxon>Bacillota</taxon>
        <taxon>Bacilli</taxon>
        <taxon>Bacillales</taxon>
        <taxon>Paenibacillaceae</taxon>
        <taxon>Cohnella</taxon>
    </lineage>
</organism>
<protein>
    <submittedName>
        <fullName evidence="1">SIMPL domain-containing protein</fullName>
    </submittedName>
</protein>
<dbReference type="RefSeq" id="WP_185180599.1">
    <property type="nucleotide sequence ID" value="NZ_CBCSEP010000006.1"/>
</dbReference>
<dbReference type="InterPro" id="IPR052022">
    <property type="entry name" value="26kDa_periplasmic_antigen"/>
</dbReference>
<dbReference type="EMBL" id="JACJVN010000080">
    <property type="protein sequence ID" value="MBB6679341.1"/>
    <property type="molecule type" value="Genomic_DNA"/>
</dbReference>
<dbReference type="Gene3D" id="3.30.70.2970">
    <property type="entry name" value="Protein of unknown function (DUF541), domain 2"/>
    <property type="match status" value="1"/>
</dbReference>
<dbReference type="PANTHER" id="PTHR34387:SF1">
    <property type="entry name" value="PERIPLASMIC IMMUNOGENIC PROTEIN"/>
    <property type="match status" value="1"/>
</dbReference>
<evidence type="ECO:0000313" key="1">
    <source>
        <dbReference type="EMBL" id="MBB6679341.1"/>
    </source>
</evidence>
<dbReference type="Pfam" id="PF04402">
    <property type="entry name" value="SIMPL"/>
    <property type="match status" value="1"/>
</dbReference>
<accession>A0A841TLB5</accession>